<proteinExistence type="predicted"/>
<feature type="transmembrane region" description="Helical" evidence="2">
    <location>
        <begin position="440"/>
        <end position="461"/>
    </location>
</feature>
<accession>A0A3L7JL22</accession>
<keyword evidence="4" id="KW-1185">Reference proteome</keyword>
<dbReference type="Proteomes" id="UP000276770">
    <property type="component" value="Unassembled WGS sequence"/>
</dbReference>
<protein>
    <submittedName>
        <fullName evidence="3">Uncharacterized protein</fullName>
    </submittedName>
</protein>
<feature type="compositionally biased region" description="Low complexity" evidence="1">
    <location>
        <begin position="172"/>
        <end position="185"/>
    </location>
</feature>
<feature type="compositionally biased region" description="Low complexity" evidence="1">
    <location>
        <begin position="147"/>
        <end position="164"/>
    </location>
</feature>
<evidence type="ECO:0000313" key="4">
    <source>
        <dbReference type="Proteomes" id="UP000276770"/>
    </source>
</evidence>
<keyword evidence="2" id="KW-1133">Transmembrane helix</keyword>
<gene>
    <name evidence="3" type="ORF">D9X91_20945</name>
</gene>
<dbReference type="RefSeq" id="WP_121682607.1">
    <property type="nucleotide sequence ID" value="NZ_RCVZ01000023.1"/>
</dbReference>
<keyword evidence="2" id="KW-0472">Membrane</keyword>
<keyword evidence="2" id="KW-0812">Transmembrane</keyword>
<dbReference type="OrthoDB" id="2732461at2"/>
<evidence type="ECO:0000313" key="3">
    <source>
        <dbReference type="EMBL" id="RLQ91160.1"/>
    </source>
</evidence>
<dbReference type="AlphaFoldDB" id="A0A3L7JL22"/>
<comment type="caution">
    <text evidence="3">The sequence shown here is derived from an EMBL/GenBank/DDBJ whole genome shotgun (WGS) entry which is preliminary data.</text>
</comment>
<evidence type="ECO:0000256" key="2">
    <source>
        <dbReference type="SAM" id="Phobius"/>
    </source>
</evidence>
<organism evidence="3 4">
    <name type="scientific">Falsibacillus albus</name>
    <dbReference type="NCBI Taxonomy" id="2478915"/>
    <lineage>
        <taxon>Bacteria</taxon>
        <taxon>Bacillati</taxon>
        <taxon>Bacillota</taxon>
        <taxon>Bacilli</taxon>
        <taxon>Bacillales</taxon>
        <taxon>Bacillaceae</taxon>
        <taxon>Falsibacillus</taxon>
    </lineage>
</organism>
<dbReference type="EMBL" id="RCVZ01000023">
    <property type="protein sequence ID" value="RLQ91160.1"/>
    <property type="molecule type" value="Genomic_DNA"/>
</dbReference>
<feature type="region of interest" description="Disordered" evidence="1">
    <location>
        <begin position="122"/>
        <end position="220"/>
    </location>
</feature>
<sequence>MERLNKLVCLSLICILLFWTSFPVIASAAFIKPGKPITPGKTYTPGKPITGGQFIVPGDVIQPGTAIKGGKSYETDSMTPSGKPIIQKNPLSNTGIFIIPNAPPTPSNINFIFPDITSGDPITGGAAIQEGKGLNGGKGSQDGKSINGGQTNQNGKGINGGKNTAPGSNIQGGKSNSGNDLNGGNSVEGGKNPSGKNAASGSNISGKGGSDAANNSEPSSPTYSLFIKSANGDRGFMGHVIGAFKDFKSYGLGFVDKFAQGVSSSIAGFNFKKLGDAPYYAVYGKNKLDNKVANWFYQRYKEYNFDGKKTNFGPNARRIGEGRYNEFMKGKNLNGSSFKNIMQSTKKSLNEGFNIFSKDFRKISVAKKFNGPVNLALTAFNSVYDYGFGAKKDKGLASTDFAADLTTDVAIGAGTTAVSTMLSSAASGAMVGSFIPIPGVGTAVGAVVGLGVGALSTYLIYGTPTGRRIKNAARNIVKKGYDGVVSGAKKVGSTISKGAKKFADNFMSGLKHFGGI</sequence>
<reference evidence="3 4" key="1">
    <citation type="submission" date="2018-10" db="EMBL/GenBank/DDBJ databases">
        <title>Falsibacillus sp. genome draft.</title>
        <authorList>
            <person name="Shi S."/>
        </authorList>
    </citation>
    <scope>NUCLEOTIDE SEQUENCE [LARGE SCALE GENOMIC DNA]</scope>
    <source>
        <strain evidence="3 4">GY 10110</strain>
    </source>
</reference>
<evidence type="ECO:0000256" key="1">
    <source>
        <dbReference type="SAM" id="MobiDB-lite"/>
    </source>
</evidence>
<feature type="compositionally biased region" description="Polar residues" evidence="1">
    <location>
        <begin position="194"/>
        <end position="205"/>
    </location>
</feature>
<name>A0A3L7JL22_9BACI</name>